<evidence type="ECO:0000313" key="2">
    <source>
        <dbReference type="EMBL" id="CDS84384.1"/>
    </source>
</evidence>
<protein>
    <submittedName>
        <fullName evidence="2">Uncharacterized protein</fullName>
    </submittedName>
</protein>
<organism evidence="2">
    <name type="scientific">Clostridioides difficile</name>
    <name type="common">Peptoclostridium difficile</name>
    <dbReference type="NCBI Taxonomy" id="1496"/>
    <lineage>
        <taxon>Bacteria</taxon>
        <taxon>Bacillati</taxon>
        <taxon>Bacillota</taxon>
        <taxon>Clostridia</taxon>
        <taxon>Peptostreptococcales</taxon>
        <taxon>Peptostreptococcaceae</taxon>
        <taxon>Clostridioides</taxon>
    </lineage>
</organism>
<keyword evidence="1" id="KW-1133">Transmembrane helix</keyword>
<gene>
    <name evidence="2" type="ORF">BN1097_260017</name>
</gene>
<evidence type="ECO:0000256" key="1">
    <source>
        <dbReference type="SAM" id="Phobius"/>
    </source>
</evidence>
<dbReference type="AlphaFoldDB" id="A0A069A090"/>
<feature type="transmembrane region" description="Helical" evidence="1">
    <location>
        <begin position="16"/>
        <end position="37"/>
    </location>
</feature>
<keyword evidence="1" id="KW-0472">Membrane</keyword>
<proteinExistence type="predicted"/>
<dbReference type="EMBL" id="LK932361">
    <property type="protein sequence ID" value="CDS84384.1"/>
    <property type="molecule type" value="Genomic_DNA"/>
</dbReference>
<reference evidence="2" key="1">
    <citation type="submission" date="2014-07" db="EMBL/GenBank/DDBJ databases">
        <authorList>
            <person name="Monot Marc"/>
        </authorList>
    </citation>
    <scope>NUCLEOTIDE SEQUENCE</scope>
    <source>
        <strain evidence="2">7032994</strain>
    </source>
</reference>
<sequence length="50" mass="5883">MTKLYLLVLLNLIKNFLALKLIFVLTLIKFLITYNFVSFNKDFNGLKVKC</sequence>
<accession>A0A069A090</accession>
<name>A0A069A090_CLODI</name>
<keyword evidence="1" id="KW-0812">Transmembrane</keyword>